<name>H8ZXF3_9EUGL</name>
<keyword evidence="2" id="KW-0934">Plastid</keyword>
<dbReference type="AlphaFoldDB" id="H8ZXF3"/>
<feature type="transmembrane region" description="Helical" evidence="1">
    <location>
        <begin position="35"/>
        <end position="52"/>
    </location>
</feature>
<evidence type="ECO:0000256" key="1">
    <source>
        <dbReference type="SAM" id="Phobius"/>
    </source>
</evidence>
<evidence type="ECO:0000313" key="2">
    <source>
        <dbReference type="EMBL" id="AEQ94227.1"/>
    </source>
</evidence>
<dbReference type="EMBL" id="JN643723">
    <property type="protein sequence ID" value="AEQ94227.1"/>
    <property type="molecule type" value="Genomic_DNA"/>
</dbReference>
<gene>
    <name evidence="2" type="primary">psaA</name>
</gene>
<geneLocation type="chloroplast" evidence="2"/>
<keyword evidence="1" id="KW-1133">Transmembrane helix</keyword>
<reference evidence="2" key="2">
    <citation type="submission" date="2013-03" db="EMBL/GenBank/DDBJ databases">
        <authorList>
            <person name="Wiegert K.E."/>
            <person name="Bennett M.S."/>
            <person name="Triemer R.E."/>
        </authorList>
    </citation>
    <scope>NUCLEOTIDE SEQUENCE</scope>
</reference>
<proteinExistence type="predicted"/>
<accession>H8ZXF3</accession>
<keyword evidence="2" id="KW-0150">Chloroplast</keyword>
<sequence length="112" mass="13797">MISILIILIGNLRILIFYWVGYFKLFITFFDFTKILTFLFLRATNLLFSLWFSKFKSKTNVFCLRNKYFPLGNKYLFQNKLRSTNWIFCVKYFSKKKLKNFFIPKFNWLLSY</sequence>
<protein>
    <submittedName>
        <fullName evidence="2">Uncharacterized protein</fullName>
    </submittedName>
</protein>
<keyword evidence="1" id="KW-0472">Membrane</keyword>
<organism evidence="2">
    <name type="scientific">Eutreptia viridis</name>
    <dbReference type="NCBI Taxonomy" id="96908"/>
    <lineage>
        <taxon>Eukaryota</taxon>
        <taxon>Discoba</taxon>
        <taxon>Euglenozoa</taxon>
        <taxon>Euglenida</taxon>
        <taxon>Spirocuta</taxon>
        <taxon>Euglenophyceae</taxon>
        <taxon>Eutreptiales</taxon>
        <taxon>Eutreptiaceae</taxon>
        <taxon>Eutreptia</taxon>
    </lineage>
</organism>
<keyword evidence="1" id="KW-0812">Transmembrane</keyword>
<reference evidence="2" key="1">
    <citation type="journal article" date="2012" name="Protist">
        <title>Evolution of the chloroplast genome in photosynthetic euglenoids: a comparison of Eutreptia viridis and Euglena gracilis (Euglenophyta).</title>
        <authorList>
            <person name="Wiegert K.E."/>
            <person name="Bennett M.S."/>
            <person name="Triemer R.E."/>
        </authorList>
    </citation>
    <scope>NUCLEOTIDE SEQUENCE</scope>
</reference>